<dbReference type="SMART" id="SM00710">
    <property type="entry name" value="PbH1"/>
    <property type="match status" value="10"/>
</dbReference>
<dbReference type="InterPro" id="IPR007742">
    <property type="entry name" value="NosD_dom"/>
</dbReference>
<evidence type="ECO:0000259" key="6">
    <source>
        <dbReference type="SMART" id="SM00722"/>
    </source>
</evidence>
<dbReference type="InterPro" id="IPR022441">
    <property type="entry name" value="Para_beta_helix_rpt-2"/>
</dbReference>
<evidence type="ECO:0000256" key="4">
    <source>
        <dbReference type="SAM" id="MobiDB-lite"/>
    </source>
</evidence>
<sequence length="420" mass="47648">MKSFLFYILITCVCLCMVVGPTGATTIHVGKQHAISSIIQAIAKAKNGDTIMVHGGLYQEENILITKSLTLIGKNNPVIDAQKKHEPVSIKANYVTIKGFTIKNSAHSSLKDIAAVKVYNGSHIAIENNILDNNFFGIYLQNAKNCRIENNRLQTYGETERLVGNGIHAWKSDSIAILNNEIAGHRDGIYLEFVTHTQVDRNRAQNNLRYGLHFMFSHDNQYHYNTFKANGAGVAVMYTQRMRMEHNIFEENWGDATYGLLLKDITDSYIQNNTFVKNTTGIFMEGSNRIQIQQNSFENNGWAIKIFTSCMHNTLSRNTFIQNTFDVATNGGKMTNTFNGNYWDQYEGYDLNKDGIGDVPHHPVSLFSMLVERYPAAMLLFRSFMVTLFDRSEKMIPSLTPENLKDENPLMKPDKRTVIR</sequence>
<name>A0A4Q6XXG1_9SPHI</name>
<keyword evidence="2" id="KW-0677">Repeat</keyword>
<evidence type="ECO:0000256" key="2">
    <source>
        <dbReference type="ARBA" id="ARBA00022737"/>
    </source>
</evidence>
<organism evidence="7 8">
    <name type="scientific">Sphingobacterium corticibacterium</name>
    <dbReference type="NCBI Taxonomy" id="2484746"/>
    <lineage>
        <taxon>Bacteria</taxon>
        <taxon>Pseudomonadati</taxon>
        <taxon>Bacteroidota</taxon>
        <taxon>Sphingobacteriia</taxon>
        <taxon>Sphingobacteriales</taxon>
        <taxon>Sphingobacteriaceae</taxon>
        <taxon>Sphingobacterium</taxon>
    </lineage>
</organism>
<dbReference type="PANTHER" id="PTHR22990">
    <property type="entry name" value="F-BOX ONLY PROTEIN"/>
    <property type="match status" value="1"/>
</dbReference>
<dbReference type="SUPFAM" id="SSF51126">
    <property type="entry name" value="Pectin lyase-like"/>
    <property type="match status" value="1"/>
</dbReference>
<dbReference type="InterPro" id="IPR012334">
    <property type="entry name" value="Pectin_lyas_fold"/>
</dbReference>
<dbReference type="Proteomes" id="UP000292855">
    <property type="component" value="Unassembled WGS sequence"/>
</dbReference>
<dbReference type="Gene3D" id="2.160.20.10">
    <property type="entry name" value="Single-stranded right-handed beta-helix, Pectin lyase-like"/>
    <property type="match status" value="2"/>
</dbReference>
<evidence type="ECO:0000256" key="3">
    <source>
        <dbReference type="ARBA" id="ARBA00022786"/>
    </source>
</evidence>
<dbReference type="InterPro" id="IPR051550">
    <property type="entry name" value="SCF-Subunits/Alg-Epimerases"/>
</dbReference>
<keyword evidence="3" id="KW-0833">Ubl conjugation pathway</keyword>
<gene>
    <name evidence="7" type="primary">nosD</name>
    <name evidence="7" type="ORF">EWE74_06640</name>
</gene>
<dbReference type="InterPro" id="IPR026464">
    <property type="entry name" value="NosD_copper_fam"/>
</dbReference>
<accession>A0A4Q6XXG1</accession>
<dbReference type="InterPro" id="IPR006626">
    <property type="entry name" value="PbH1"/>
</dbReference>
<keyword evidence="8" id="KW-1185">Reference proteome</keyword>
<dbReference type="NCBIfam" id="TIGR04247">
    <property type="entry name" value="NosD_copper_fam"/>
    <property type="match status" value="1"/>
</dbReference>
<dbReference type="EMBL" id="SGIT01000001">
    <property type="protein sequence ID" value="RZF62472.1"/>
    <property type="molecule type" value="Genomic_DNA"/>
</dbReference>
<dbReference type="InterPro" id="IPR011050">
    <property type="entry name" value="Pectin_lyase_fold/virulence"/>
</dbReference>
<proteinExistence type="predicted"/>
<comment type="caution">
    <text evidence="7">The sequence shown here is derived from an EMBL/GenBank/DDBJ whole genome shotgun (WGS) entry which is preliminary data.</text>
</comment>
<dbReference type="AlphaFoldDB" id="A0A4Q6XXG1"/>
<dbReference type="PANTHER" id="PTHR22990:SF15">
    <property type="entry name" value="F-BOX ONLY PROTEIN 10"/>
    <property type="match status" value="1"/>
</dbReference>
<reference evidence="7 8" key="1">
    <citation type="submission" date="2019-02" db="EMBL/GenBank/DDBJ databases">
        <authorList>
            <person name="Li Y."/>
        </authorList>
    </citation>
    <scope>NUCLEOTIDE SEQUENCE [LARGE SCALE GENOMIC DNA]</scope>
    <source>
        <strain evidence="7 8">30C10-4-7</strain>
    </source>
</reference>
<feature type="chain" id="PRO_5020698098" evidence="5">
    <location>
        <begin position="25"/>
        <end position="420"/>
    </location>
</feature>
<dbReference type="NCBIfam" id="TIGR03804">
    <property type="entry name" value="para_beta_helix"/>
    <property type="match status" value="2"/>
</dbReference>
<protein>
    <submittedName>
        <fullName evidence="7">Nitrous oxide reductase family maturation protein NosD</fullName>
    </submittedName>
</protein>
<dbReference type="OrthoDB" id="9767990at2"/>
<dbReference type="Pfam" id="PF05048">
    <property type="entry name" value="NosD"/>
    <property type="match status" value="1"/>
</dbReference>
<dbReference type="SMART" id="SM00722">
    <property type="entry name" value="CASH"/>
    <property type="match status" value="1"/>
</dbReference>
<evidence type="ECO:0000313" key="7">
    <source>
        <dbReference type="EMBL" id="RZF62472.1"/>
    </source>
</evidence>
<evidence type="ECO:0000256" key="1">
    <source>
        <dbReference type="ARBA" id="ARBA00004906"/>
    </source>
</evidence>
<evidence type="ECO:0000256" key="5">
    <source>
        <dbReference type="SAM" id="SignalP"/>
    </source>
</evidence>
<dbReference type="InterPro" id="IPR006633">
    <property type="entry name" value="Carb-bd_sugar_hydrolysis-dom"/>
</dbReference>
<keyword evidence="5" id="KW-0732">Signal</keyword>
<feature type="signal peptide" evidence="5">
    <location>
        <begin position="1"/>
        <end position="24"/>
    </location>
</feature>
<feature type="domain" description="Carbohydrate-binding/sugar hydrolysis" evidence="6">
    <location>
        <begin position="45"/>
        <end position="192"/>
    </location>
</feature>
<comment type="pathway">
    <text evidence="1">Protein modification; protein ubiquitination.</text>
</comment>
<feature type="compositionally biased region" description="Basic and acidic residues" evidence="4">
    <location>
        <begin position="403"/>
        <end position="420"/>
    </location>
</feature>
<evidence type="ECO:0000313" key="8">
    <source>
        <dbReference type="Proteomes" id="UP000292855"/>
    </source>
</evidence>
<feature type="region of interest" description="Disordered" evidence="4">
    <location>
        <begin position="400"/>
        <end position="420"/>
    </location>
</feature>